<feature type="compositionally biased region" description="Low complexity" evidence="4">
    <location>
        <begin position="24"/>
        <end position="34"/>
    </location>
</feature>
<gene>
    <name evidence="6" type="ORF">EV671_101152</name>
</gene>
<keyword evidence="3" id="KW-0143">Chaperone</keyword>
<evidence type="ECO:0000256" key="2">
    <source>
        <dbReference type="ARBA" id="ARBA00022884"/>
    </source>
</evidence>
<dbReference type="OrthoDB" id="9180746at2"/>
<feature type="compositionally biased region" description="Basic and acidic residues" evidence="4">
    <location>
        <begin position="198"/>
        <end position="237"/>
    </location>
</feature>
<feature type="region of interest" description="Disordered" evidence="4">
    <location>
        <begin position="187"/>
        <end position="292"/>
    </location>
</feature>
<dbReference type="AlphaFoldDB" id="A0A4R3V2H7"/>
<feature type="compositionally biased region" description="Basic and acidic residues" evidence="4">
    <location>
        <begin position="133"/>
        <end position="146"/>
    </location>
</feature>
<organism evidence="6 7">
    <name type="scientific">Roseateles saccharophilus</name>
    <name type="common">Pseudomonas saccharophila</name>
    <dbReference type="NCBI Taxonomy" id="304"/>
    <lineage>
        <taxon>Bacteria</taxon>
        <taxon>Pseudomonadati</taxon>
        <taxon>Pseudomonadota</taxon>
        <taxon>Betaproteobacteria</taxon>
        <taxon>Burkholderiales</taxon>
        <taxon>Sphaerotilaceae</taxon>
        <taxon>Roseateles</taxon>
    </lineage>
</organism>
<accession>A0A4R3V2H7</accession>
<feature type="region of interest" description="Disordered" evidence="4">
    <location>
        <begin position="125"/>
        <end position="146"/>
    </location>
</feature>
<dbReference type="RefSeq" id="WP_132571463.1">
    <property type="nucleotide sequence ID" value="NZ_CBCSGL010000038.1"/>
</dbReference>
<dbReference type="EMBL" id="SMBU01000011">
    <property type="protein sequence ID" value="TCU97377.1"/>
    <property type="molecule type" value="Genomic_DNA"/>
</dbReference>
<protein>
    <submittedName>
        <fullName evidence="6">ProQ/FINO family protein</fullName>
    </submittedName>
</protein>
<dbReference type="InterPro" id="IPR023529">
    <property type="entry name" value="ProQ"/>
</dbReference>
<dbReference type="PANTHER" id="PTHR38106:SF1">
    <property type="entry name" value="RNA CHAPERONE PROQ"/>
    <property type="match status" value="1"/>
</dbReference>
<evidence type="ECO:0000256" key="3">
    <source>
        <dbReference type="ARBA" id="ARBA00023186"/>
    </source>
</evidence>
<evidence type="ECO:0000313" key="6">
    <source>
        <dbReference type="EMBL" id="TCU97377.1"/>
    </source>
</evidence>
<dbReference type="InterPro" id="IPR016103">
    <property type="entry name" value="ProQ/FinO"/>
</dbReference>
<dbReference type="InterPro" id="IPR036442">
    <property type="entry name" value="ProQ/FinO_sf"/>
</dbReference>
<evidence type="ECO:0000259" key="5">
    <source>
        <dbReference type="SMART" id="SM00945"/>
    </source>
</evidence>
<dbReference type="GO" id="GO:0010608">
    <property type="term" value="P:post-transcriptional regulation of gene expression"/>
    <property type="evidence" value="ECO:0007669"/>
    <property type="project" value="InterPro"/>
</dbReference>
<comment type="caution">
    <text evidence="6">The sequence shown here is derived from an EMBL/GenBank/DDBJ whole genome shotgun (WGS) entry which is preliminary data.</text>
</comment>
<feature type="region of interest" description="Disordered" evidence="4">
    <location>
        <begin position="1"/>
        <end position="34"/>
    </location>
</feature>
<dbReference type="GO" id="GO:0005829">
    <property type="term" value="C:cytosol"/>
    <property type="evidence" value="ECO:0007669"/>
    <property type="project" value="TreeGrafter"/>
</dbReference>
<feature type="compositionally biased region" description="Low complexity" evidence="4">
    <location>
        <begin position="275"/>
        <end position="292"/>
    </location>
</feature>
<dbReference type="GO" id="GO:0033592">
    <property type="term" value="F:RNA strand annealing activity"/>
    <property type="evidence" value="ECO:0007669"/>
    <property type="project" value="InterPro"/>
</dbReference>
<dbReference type="Pfam" id="PF04352">
    <property type="entry name" value="ProQ"/>
    <property type="match status" value="1"/>
</dbReference>
<proteinExistence type="predicted"/>
<sequence length="292" mass="31986">MNSDLPETAATADDTPAPVPAAPAAPAENQAPARDATAELKALFPALFSGRPKPVKLRIQADIQERAPGKFTKAQLSAFLRRHTGSTGYLIALTQAKTRFDLDGNPAGEITEEHLAAAREELARRKGLQQERQQLEQERHQLEAQQRRNRGQLLWDFERTTLTEANFCVLKGLKPEELPGLLEIARRERAEAPPAPPREARRDDRRPGGGRPEGRGPRRPEQRPDGRRDQPRGDRPARGAGGRPPQPGRKPAPQQVEQPAPSQMAQALQAVTLGAKAEPAADQQPAKDQAPE</sequence>
<keyword evidence="1" id="KW-0963">Cytoplasm</keyword>
<dbReference type="Proteomes" id="UP000295110">
    <property type="component" value="Unassembled WGS sequence"/>
</dbReference>
<keyword evidence="2" id="KW-0694">RNA-binding</keyword>
<dbReference type="Gene3D" id="1.10.1710.10">
    <property type="entry name" value="ProQ/FinO domain"/>
    <property type="match status" value="1"/>
</dbReference>
<dbReference type="PANTHER" id="PTHR38106">
    <property type="entry name" value="RNA CHAPERONE PROQ"/>
    <property type="match status" value="1"/>
</dbReference>
<feature type="compositionally biased region" description="Polar residues" evidence="4">
    <location>
        <begin position="256"/>
        <end position="266"/>
    </location>
</feature>
<evidence type="ECO:0000256" key="1">
    <source>
        <dbReference type="ARBA" id="ARBA00022490"/>
    </source>
</evidence>
<reference evidence="6 7" key="1">
    <citation type="submission" date="2019-03" db="EMBL/GenBank/DDBJ databases">
        <title>Genomic Encyclopedia of Type Strains, Phase IV (KMG-IV): sequencing the most valuable type-strain genomes for metagenomic binning, comparative biology and taxonomic classification.</title>
        <authorList>
            <person name="Goeker M."/>
        </authorList>
    </citation>
    <scope>NUCLEOTIDE SEQUENCE [LARGE SCALE GENOMIC DNA]</scope>
    <source>
        <strain evidence="6 7">DSM 654</strain>
    </source>
</reference>
<dbReference type="SMART" id="SM00945">
    <property type="entry name" value="ProQ"/>
    <property type="match status" value="1"/>
</dbReference>
<evidence type="ECO:0000313" key="7">
    <source>
        <dbReference type="Proteomes" id="UP000295110"/>
    </source>
</evidence>
<feature type="domain" description="ProQ/FinO" evidence="5">
    <location>
        <begin position="28"/>
        <end position="138"/>
    </location>
</feature>
<evidence type="ECO:0000256" key="4">
    <source>
        <dbReference type="SAM" id="MobiDB-lite"/>
    </source>
</evidence>
<dbReference type="GO" id="GO:0034057">
    <property type="term" value="F:RNA strand-exchange activity"/>
    <property type="evidence" value="ECO:0007669"/>
    <property type="project" value="InterPro"/>
</dbReference>
<keyword evidence="7" id="KW-1185">Reference proteome</keyword>
<dbReference type="SUPFAM" id="SSF48657">
    <property type="entry name" value="FinO-like"/>
    <property type="match status" value="1"/>
</dbReference>
<feature type="compositionally biased region" description="Low complexity" evidence="4">
    <location>
        <begin position="1"/>
        <end position="16"/>
    </location>
</feature>
<name>A0A4R3V2H7_ROSSA</name>